<sequence length="208" mass="22693">MSVDSPDDPWGADPARPRPADTVVLEVVARVVVQRHAIDEVGAYVTRELRALAEKPANPNVRIHWEDAGVPESGTTGGLVRSADNPRLRILVPSRVVLRDGEPLTLTRLEFDLLLFLAENPGRVHRRGSLLRLVWGIESALSTRTVDVHVRRLRGKCGPELDFITTIRGVGYRFDGADHVGIDYGAEDSGGKRWLAAGGSNNRALPTG</sequence>
<evidence type="ECO:0000259" key="7">
    <source>
        <dbReference type="PROSITE" id="PS51755"/>
    </source>
</evidence>
<evidence type="ECO:0000256" key="6">
    <source>
        <dbReference type="PROSITE-ProRule" id="PRU01091"/>
    </source>
</evidence>
<evidence type="ECO:0000313" key="9">
    <source>
        <dbReference type="Proteomes" id="UP001500729"/>
    </source>
</evidence>
<dbReference type="InterPro" id="IPR036388">
    <property type="entry name" value="WH-like_DNA-bd_sf"/>
</dbReference>
<keyword evidence="2" id="KW-0902">Two-component regulatory system</keyword>
<feature type="domain" description="OmpR/PhoB-type" evidence="7">
    <location>
        <begin position="80"/>
        <end position="176"/>
    </location>
</feature>
<dbReference type="Gene3D" id="1.10.10.10">
    <property type="entry name" value="Winged helix-like DNA-binding domain superfamily/Winged helix DNA-binding domain"/>
    <property type="match status" value="1"/>
</dbReference>
<dbReference type="PANTHER" id="PTHR48111">
    <property type="entry name" value="REGULATOR OF RPOS"/>
    <property type="match status" value="1"/>
</dbReference>
<gene>
    <name evidence="8" type="ORF">GCM10009533_13050</name>
</gene>
<keyword evidence="9" id="KW-1185">Reference proteome</keyword>
<dbReference type="EMBL" id="BAAAGS010000006">
    <property type="protein sequence ID" value="GAA0515474.1"/>
    <property type="molecule type" value="Genomic_DNA"/>
</dbReference>
<evidence type="ECO:0000256" key="5">
    <source>
        <dbReference type="ARBA" id="ARBA00023163"/>
    </source>
</evidence>
<protein>
    <recommendedName>
        <fullName evidence="7">OmpR/PhoB-type domain-containing protein</fullName>
    </recommendedName>
</protein>
<keyword evidence="1" id="KW-0597">Phosphoprotein</keyword>
<dbReference type="InterPro" id="IPR016032">
    <property type="entry name" value="Sig_transdc_resp-reg_C-effctor"/>
</dbReference>
<evidence type="ECO:0000256" key="2">
    <source>
        <dbReference type="ARBA" id="ARBA00023012"/>
    </source>
</evidence>
<dbReference type="InterPro" id="IPR001867">
    <property type="entry name" value="OmpR/PhoB-type_DNA-bd"/>
</dbReference>
<dbReference type="InterPro" id="IPR039420">
    <property type="entry name" value="WalR-like"/>
</dbReference>
<dbReference type="PROSITE" id="PS51755">
    <property type="entry name" value="OMPR_PHOB"/>
    <property type="match status" value="1"/>
</dbReference>
<accession>A0ABP3MC38</accession>
<dbReference type="Pfam" id="PF00486">
    <property type="entry name" value="Trans_reg_C"/>
    <property type="match status" value="1"/>
</dbReference>
<dbReference type="Proteomes" id="UP001500729">
    <property type="component" value="Unassembled WGS sequence"/>
</dbReference>
<dbReference type="RefSeq" id="WP_009944773.1">
    <property type="nucleotide sequence ID" value="NZ_BAAAGS010000006.1"/>
</dbReference>
<dbReference type="SUPFAM" id="SSF46894">
    <property type="entry name" value="C-terminal effector domain of the bipartite response regulators"/>
    <property type="match status" value="1"/>
</dbReference>
<evidence type="ECO:0000256" key="1">
    <source>
        <dbReference type="ARBA" id="ARBA00022553"/>
    </source>
</evidence>
<proteinExistence type="predicted"/>
<name>A0ABP3MC38_SACER</name>
<keyword evidence="3" id="KW-0805">Transcription regulation</keyword>
<evidence type="ECO:0000256" key="3">
    <source>
        <dbReference type="ARBA" id="ARBA00023015"/>
    </source>
</evidence>
<evidence type="ECO:0000256" key="4">
    <source>
        <dbReference type="ARBA" id="ARBA00023125"/>
    </source>
</evidence>
<dbReference type="CDD" id="cd00383">
    <property type="entry name" value="trans_reg_C"/>
    <property type="match status" value="1"/>
</dbReference>
<feature type="DNA-binding region" description="OmpR/PhoB-type" evidence="6">
    <location>
        <begin position="80"/>
        <end position="176"/>
    </location>
</feature>
<reference evidence="9" key="1">
    <citation type="journal article" date="2019" name="Int. J. Syst. Evol. Microbiol.">
        <title>The Global Catalogue of Microorganisms (GCM) 10K type strain sequencing project: providing services to taxonomists for standard genome sequencing and annotation.</title>
        <authorList>
            <consortium name="The Broad Institute Genomics Platform"/>
            <consortium name="The Broad Institute Genome Sequencing Center for Infectious Disease"/>
            <person name="Wu L."/>
            <person name="Ma J."/>
        </authorList>
    </citation>
    <scope>NUCLEOTIDE SEQUENCE [LARGE SCALE GENOMIC DNA]</scope>
    <source>
        <strain evidence="9">JCM 10303</strain>
    </source>
</reference>
<keyword evidence="5" id="KW-0804">Transcription</keyword>
<comment type="caution">
    <text evidence="8">The sequence shown here is derived from an EMBL/GenBank/DDBJ whole genome shotgun (WGS) entry which is preliminary data.</text>
</comment>
<dbReference type="PANTHER" id="PTHR48111:SF21">
    <property type="entry name" value="DNA-BINDING DUAL MASTER TRANSCRIPTIONAL REGULATOR RPAA"/>
    <property type="match status" value="1"/>
</dbReference>
<dbReference type="SMART" id="SM00862">
    <property type="entry name" value="Trans_reg_C"/>
    <property type="match status" value="1"/>
</dbReference>
<keyword evidence="4 6" id="KW-0238">DNA-binding</keyword>
<organism evidence="8 9">
    <name type="scientific">Saccharopolyspora erythraea</name>
    <name type="common">Streptomyces erythraeus</name>
    <dbReference type="NCBI Taxonomy" id="1836"/>
    <lineage>
        <taxon>Bacteria</taxon>
        <taxon>Bacillati</taxon>
        <taxon>Actinomycetota</taxon>
        <taxon>Actinomycetes</taxon>
        <taxon>Pseudonocardiales</taxon>
        <taxon>Pseudonocardiaceae</taxon>
        <taxon>Saccharopolyspora</taxon>
    </lineage>
</organism>
<evidence type="ECO:0000313" key="8">
    <source>
        <dbReference type="EMBL" id="GAA0515474.1"/>
    </source>
</evidence>